<feature type="region of interest" description="Disordered" evidence="2">
    <location>
        <begin position="138"/>
        <end position="157"/>
    </location>
</feature>
<gene>
    <name evidence="4" type="ORF">B9G98_01263</name>
</gene>
<dbReference type="EMBL" id="NDIQ01000001">
    <property type="protein sequence ID" value="PRT53643.1"/>
    <property type="molecule type" value="Genomic_DNA"/>
</dbReference>
<feature type="domain" description="C2H2-type" evidence="3">
    <location>
        <begin position="492"/>
        <end position="519"/>
    </location>
</feature>
<sequence>MNSYALETESRLQDVYLPHGIYNDFGNTGYDFPPMEYIANVSGAMNSSYSPKRHHQQDQMAGIKLSPMIATFPPTPVVVKFERDPVGPSDHAQHVYSGPIGAHAPYMDQLDGSTLQGTQYHEELKSPIKAAPECSIEYDTETSRDTSIEPCDSDPYSGLPASSSISLHEGSYNVSEISGAENFPLYEPLPIIKLDFYNGAFSEVTYPIDNVMLGQAIGIKVPNSTRNAKQNLALIKYKARFKKLKKMMAENRKQEEVERLLRGKERHRRALRRLQLKGGKENEEPAIEEPQEEEQTIEEDAEPELPEFAETLSSELDSSVAQLKAVTGIKTLEFERIVCQETPRSQIIMIGVNDDRSVGGMVIDVPDLALPPIRELKEPENPEPPVMEVEETTIPTFTDKERGFIARMVLHPRVWKQSMQVIRGGLHCRNKQCTTTFCSVAELALHFDKNSNCYRGSELFCVHKTCPWSFVGFPTQGELNRHMRSQHSGDFFQCPSCGKEYSRSDSLKRHMARCSEEIPSDILKASDCSEINPTHYLAHVTKGTDGRERYESTISLENSLKIRKSRISKVVFSMVNISHDFLAH</sequence>
<feature type="compositionally biased region" description="Acidic residues" evidence="2">
    <location>
        <begin position="284"/>
        <end position="301"/>
    </location>
</feature>
<dbReference type="InterPro" id="IPR036236">
    <property type="entry name" value="Znf_C2H2_sf"/>
</dbReference>
<proteinExistence type="predicted"/>
<dbReference type="RefSeq" id="XP_024663589.1">
    <property type="nucleotide sequence ID" value="XM_024807821.1"/>
</dbReference>
<evidence type="ECO:0000256" key="1">
    <source>
        <dbReference type="PROSITE-ProRule" id="PRU00042"/>
    </source>
</evidence>
<evidence type="ECO:0000256" key="2">
    <source>
        <dbReference type="SAM" id="MobiDB-lite"/>
    </source>
</evidence>
<dbReference type="GeneID" id="36515012"/>
<reference evidence="4 5" key="1">
    <citation type="submission" date="2017-04" db="EMBL/GenBank/DDBJ databases">
        <title>Genome sequencing of [Candida] sorbophila.</title>
        <authorList>
            <person name="Ahn J.O."/>
        </authorList>
    </citation>
    <scope>NUCLEOTIDE SEQUENCE [LARGE SCALE GENOMIC DNA]</scope>
    <source>
        <strain evidence="4 5">DS02</strain>
    </source>
</reference>
<organism evidence="4 5">
    <name type="scientific">Wickerhamiella sorbophila</name>
    <dbReference type="NCBI Taxonomy" id="45607"/>
    <lineage>
        <taxon>Eukaryota</taxon>
        <taxon>Fungi</taxon>
        <taxon>Dikarya</taxon>
        <taxon>Ascomycota</taxon>
        <taxon>Saccharomycotina</taxon>
        <taxon>Dipodascomycetes</taxon>
        <taxon>Dipodascales</taxon>
        <taxon>Trichomonascaceae</taxon>
        <taxon>Wickerhamiella</taxon>
    </lineage>
</organism>
<feature type="region of interest" description="Disordered" evidence="2">
    <location>
        <begin position="274"/>
        <end position="301"/>
    </location>
</feature>
<evidence type="ECO:0000313" key="4">
    <source>
        <dbReference type="EMBL" id="PRT53643.1"/>
    </source>
</evidence>
<dbReference type="SUPFAM" id="SSF57667">
    <property type="entry name" value="beta-beta-alpha zinc fingers"/>
    <property type="match status" value="1"/>
</dbReference>
<dbReference type="InterPro" id="IPR013087">
    <property type="entry name" value="Znf_C2H2_type"/>
</dbReference>
<comment type="caution">
    <text evidence="4">The sequence shown here is derived from an EMBL/GenBank/DDBJ whole genome shotgun (WGS) entry which is preliminary data.</text>
</comment>
<dbReference type="GO" id="GO:0008270">
    <property type="term" value="F:zinc ion binding"/>
    <property type="evidence" value="ECO:0007669"/>
    <property type="project" value="UniProtKB-KW"/>
</dbReference>
<dbReference type="AlphaFoldDB" id="A0A2T0FF66"/>
<protein>
    <recommendedName>
        <fullName evidence="3">C2H2-type domain-containing protein</fullName>
    </recommendedName>
</protein>
<name>A0A2T0FF66_9ASCO</name>
<evidence type="ECO:0000313" key="5">
    <source>
        <dbReference type="Proteomes" id="UP000238350"/>
    </source>
</evidence>
<dbReference type="PROSITE" id="PS50157">
    <property type="entry name" value="ZINC_FINGER_C2H2_2"/>
    <property type="match status" value="1"/>
</dbReference>
<keyword evidence="1" id="KW-0863">Zinc-finger</keyword>
<keyword evidence="5" id="KW-1185">Reference proteome</keyword>
<accession>A0A2T0FF66</accession>
<dbReference type="SMART" id="SM00355">
    <property type="entry name" value="ZnF_C2H2"/>
    <property type="match status" value="3"/>
</dbReference>
<evidence type="ECO:0000259" key="3">
    <source>
        <dbReference type="PROSITE" id="PS50157"/>
    </source>
</evidence>
<dbReference type="OrthoDB" id="10018191at2759"/>
<dbReference type="STRING" id="45607.A0A2T0FF66"/>
<dbReference type="Proteomes" id="UP000238350">
    <property type="component" value="Unassembled WGS sequence"/>
</dbReference>
<keyword evidence="1" id="KW-0862">Zinc</keyword>
<keyword evidence="1" id="KW-0479">Metal-binding</keyword>
<dbReference type="Gene3D" id="3.30.160.60">
    <property type="entry name" value="Classic Zinc Finger"/>
    <property type="match status" value="1"/>
</dbReference>
<dbReference type="Pfam" id="PF00096">
    <property type="entry name" value="zf-C2H2"/>
    <property type="match status" value="1"/>
</dbReference>